<evidence type="ECO:0000256" key="10">
    <source>
        <dbReference type="SAM" id="MobiDB-lite"/>
    </source>
</evidence>
<dbReference type="Pfam" id="PF12796">
    <property type="entry name" value="Ank_2"/>
    <property type="match status" value="1"/>
</dbReference>
<dbReference type="OrthoDB" id="194358at2759"/>
<sequence length="246" mass="25913">MLQSGACAKRTRRQPAGGACAPRPPSSSPRGCAGGVGRGPRGAEWKPEAEVPRASKPLFSPVRRLLPGCPAPAVPGPNRPNRCRPAAPPRPPREGLLPAEPPPSLPGGAAGPSSPRPPARLPLRSAATMSDKEFMWALKNGDLDEVKDYVSKGEDVNRTLEGGRKPLHYAADCGQLEILEFLLLKGADINAPDKHNITPLLSAVYEGHVSCVKLLLSKGADKTVKGPDGLTAFEATDNQAIKTLLQ</sequence>
<evidence type="ECO:0000256" key="6">
    <source>
        <dbReference type="ARBA" id="ARBA00023242"/>
    </source>
</evidence>
<feature type="repeat" description="ANK" evidence="9">
    <location>
        <begin position="162"/>
        <end position="194"/>
    </location>
</feature>
<keyword evidence="12" id="KW-1185">Reference proteome</keyword>
<dbReference type="Gene3D" id="1.25.40.20">
    <property type="entry name" value="Ankyrin repeat-containing domain"/>
    <property type="match status" value="1"/>
</dbReference>
<dbReference type="GO" id="GO:0005737">
    <property type="term" value="C:cytoplasm"/>
    <property type="evidence" value="ECO:0000318"/>
    <property type="project" value="GO_Central"/>
</dbReference>
<dbReference type="GO" id="GO:0010613">
    <property type="term" value="P:positive regulation of cardiac muscle hypertrophy"/>
    <property type="evidence" value="ECO:0007669"/>
    <property type="project" value="UniProtKB-ARBA"/>
</dbReference>
<organism evidence="11 12">
    <name type="scientific">Gallus gallus</name>
    <name type="common">Chicken</name>
    <dbReference type="NCBI Taxonomy" id="9031"/>
    <lineage>
        <taxon>Eukaryota</taxon>
        <taxon>Metazoa</taxon>
        <taxon>Chordata</taxon>
        <taxon>Craniata</taxon>
        <taxon>Vertebrata</taxon>
        <taxon>Euteleostomi</taxon>
        <taxon>Archelosauria</taxon>
        <taxon>Archosauria</taxon>
        <taxon>Dinosauria</taxon>
        <taxon>Saurischia</taxon>
        <taxon>Theropoda</taxon>
        <taxon>Coelurosauria</taxon>
        <taxon>Aves</taxon>
        <taxon>Neognathae</taxon>
        <taxon>Galloanserae</taxon>
        <taxon>Galliformes</taxon>
        <taxon>Phasianidae</taxon>
        <taxon>Phasianinae</taxon>
        <taxon>Gallus</taxon>
    </lineage>
</organism>
<evidence type="ECO:0000256" key="8">
    <source>
        <dbReference type="ARBA" id="ARBA00040332"/>
    </source>
</evidence>
<reference evidence="11" key="1">
    <citation type="submission" date="2020-11" db="EMBL/GenBank/DDBJ databases">
        <title>Gallus gallus (Chicken) genome, bGalGal1, GRCg7b, maternal haplotype autosomes + Z &amp; W.</title>
        <authorList>
            <person name="Warren W."/>
            <person name="Formenti G."/>
            <person name="Fedrigo O."/>
            <person name="Haase B."/>
            <person name="Mountcastle J."/>
            <person name="Balacco J."/>
            <person name="Tracey A."/>
            <person name="Schneider V."/>
            <person name="Okimoto R."/>
            <person name="Cheng H."/>
            <person name="Hawken R."/>
            <person name="Howe K."/>
            <person name="Jarvis E.D."/>
        </authorList>
    </citation>
    <scope>NUCLEOTIDE SEQUENCE [LARGE SCALE GENOMIC DNA]</scope>
    <source>
        <strain evidence="11">Broiler</strain>
    </source>
</reference>
<reference evidence="11" key="3">
    <citation type="submission" date="2025-09" db="UniProtKB">
        <authorList>
            <consortium name="Ensembl"/>
        </authorList>
    </citation>
    <scope>IDENTIFICATION</scope>
    <source>
        <strain evidence="11">broiler</strain>
    </source>
</reference>
<evidence type="ECO:0000256" key="2">
    <source>
        <dbReference type="ARBA" id="ARBA00004496"/>
    </source>
</evidence>
<feature type="compositionally biased region" description="Basic and acidic residues" evidence="10">
    <location>
        <begin position="41"/>
        <end position="53"/>
    </location>
</feature>
<evidence type="ECO:0000256" key="9">
    <source>
        <dbReference type="PROSITE-ProRule" id="PRU00023"/>
    </source>
</evidence>
<comment type="similarity">
    <text evidence="7">Belongs to the myotrophin family.</text>
</comment>
<dbReference type="Proteomes" id="UP000000539">
    <property type="component" value="Chromosome 1"/>
</dbReference>
<accession>A0A8V0Y9V6</accession>
<dbReference type="InterPro" id="IPR002110">
    <property type="entry name" value="Ankyrin_rpt"/>
</dbReference>
<evidence type="ECO:0000313" key="11">
    <source>
        <dbReference type="Ensembl" id="ENSGALP00010014389.1"/>
    </source>
</evidence>
<dbReference type="InterPro" id="IPR036770">
    <property type="entry name" value="Ankyrin_rpt-contain_sf"/>
</dbReference>
<dbReference type="AlphaFoldDB" id="A0A8V0Y9V6"/>
<evidence type="ECO:0000256" key="3">
    <source>
        <dbReference type="ARBA" id="ARBA00022490"/>
    </source>
</evidence>
<dbReference type="FunFam" id="1.25.40.20:FF:000118">
    <property type="entry name" value="Myotrophin"/>
    <property type="match status" value="1"/>
</dbReference>
<dbReference type="PRINTS" id="PR01415">
    <property type="entry name" value="ANKYRIN"/>
</dbReference>
<dbReference type="GeneTree" id="ENSGT00430000031071"/>
<evidence type="ECO:0000256" key="1">
    <source>
        <dbReference type="ARBA" id="ARBA00004123"/>
    </source>
</evidence>
<evidence type="ECO:0000313" key="12">
    <source>
        <dbReference type="Proteomes" id="UP000000539"/>
    </source>
</evidence>
<dbReference type="PANTHER" id="PTHR24171:SF8">
    <property type="entry name" value="BRCA1-ASSOCIATED RING DOMAIN PROTEIN 1"/>
    <property type="match status" value="1"/>
</dbReference>
<keyword evidence="4" id="KW-0677">Repeat</keyword>
<reference evidence="11" key="2">
    <citation type="submission" date="2025-08" db="UniProtKB">
        <authorList>
            <consortium name="Ensembl"/>
        </authorList>
    </citation>
    <scope>IDENTIFICATION</scope>
    <source>
        <strain evidence="11">broiler</strain>
    </source>
</reference>
<evidence type="ECO:0000256" key="5">
    <source>
        <dbReference type="ARBA" id="ARBA00023043"/>
    </source>
</evidence>
<keyword evidence="5 9" id="KW-0040">ANK repeat</keyword>
<dbReference type="PANTHER" id="PTHR24171">
    <property type="entry name" value="ANKYRIN REPEAT DOMAIN-CONTAINING PROTEIN 39-RELATED"/>
    <property type="match status" value="1"/>
</dbReference>
<evidence type="ECO:0000256" key="4">
    <source>
        <dbReference type="ARBA" id="ARBA00022737"/>
    </source>
</evidence>
<dbReference type="PROSITE" id="PS50088">
    <property type="entry name" value="ANK_REPEAT"/>
    <property type="match status" value="2"/>
</dbReference>
<gene>
    <name evidence="11" type="primary">MTPN</name>
</gene>
<name>A0A8V0Y9V6_CHICK</name>
<feature type="compositionally biased region" description="Pro residues" evidence="10">
    <location>
        <begin position="69"/>
        <end position="78"/>
    </location>
</feature>
<dbReference type="GO" id="GO:0005634">
    <property type="term" value="C:nucleus"/>
    <property type="evidence" value="ECO:0000318"/>
    <property type="project" value="GO_Central"/>
</dbReference>
<dbReference type="SMART" id="SM00248">
    <property type="entry name" value="ANK"/>
    <property type="match status" value="3"/>
</dbReference>
<dbReference type="PROSITE" id="PS50297">
    <property type="entry name" value="ANK_REP_REGION"/>
    <property type="match status" value="2"/>
</dbReference>
<proteinExistence type="inferred from homology"/>
<keyword evidence="3" id="KW-0963">Cytoplasm</keyword>
<feature type="repeat" description="ANK" evidence="9">
    <location>
        <begin position="195"/>
        <end position="227"/>
    </location>
</feature>
<dbReference type="SUPFAM" id="SSF48403">
    <property type="entry name" value="Ankyrin repeat"/>
    <property type="match status" value="1"/>
</dbReference>
<comment type="subcellular location">
    <subcellularLocation>
        <location evidence="2">Cytoplasm</location>
    </subcellularLocation>
    <subcellularLocation>
        <location evidence="1">Nucleus</location>
    </subcellularLocation>
</comment>
<dbReference type="GO" id="GO:2000812">
    <property type="term" value="P:regulation of barbed-end actin filament capping"/>
    <property type="evidence" value="ECO:0000318"/>
    <property type="project" value="GO_Central"/>
</dbReference>
<protein>
    <recommendedName>
        <fullName evidence="8">Myotrophin</fullName>
    </recommendedName>
</protein>
<dbReference type="Ensembl" id="ENSGALT00010025471.1">
    <property type="protein sequence ID" value="ENSGALP00010014389.1"/>
    <property type="gene ID" value="ENSGALG00010010690.1"/>
</dbReference>
<feature type="region of interest" description="Disordered" evidence="10">
    <location>
        <begin position="1"/>
        <end position="122"/>
    </location>
</feature>
<evidence type="ECO:0000256" key="7">
    <source>
        <dbReference type="ARBA" id="ARBA00038051"/>
    </source>
</evidence>
<keyword evidence="6" id="KW-0539">Nucleus</keyword>